<dbReference type="Proteomes" id="UP000070412">
    <property type="component" value="Unassembled WGS sequence"/>
</dbReference>
<evidence type="ECO:0000313" key="10">
    <source>
        <dbReference type="EnsemblMetazoa" id="KAF7487575.1"/>
    </source>
</evidence>
<dbReference type="InterPro" id="IPR044428">
    <property type="entry name" value="SETD3_SET"/>
</dbReference>
<dbReference type="GO" id="GO:0032259">
    <property type="term" value="P:methylation"/>
    <property type="evidence" value="ECO:0007669"/>
    <property type="project" value="UniProtKB-KW"/>
</dbReference>
<dbReference type="InterPro" id="IPR025785">
    <property type="entry name" value="SETD3"/>
</dbReference>
<dbReference type="GO" id="GO:0018064">
    <property type="term" value="F:protein-L-histidine N-tele-methyltransferase activity"/>
    <property type="evidence" value="ECO:0007669"/>
    <property type="project" value="UniProtKB-EC"/>
</dbReference>
<evidence type="ECO:0000256" key="2">
    <source>
        <dbReference type="ARBA" id="ARBA00022490"/>
    </source>
</evidence>
<reference evidence="9" key="2">
    <citation type="submission" date="2020-01" db="EMBL/GenBank/DDBJ databases">
        <authorList>
            <person name="Korhonen P.K.K."/>
            <person name="Guangxu M.G."/>
            <person name="Wang T.W."/>
            <person name="Stroehlein A.J.S."/>
            <person name="Young N.D."/>
            <person name="Ang C.-S.A."/>
            <person name="Fernando D.W.F."/>
            <person name="Lu H.L."/>
            <person name="Taylor S.T."/>
            <person name="Ehtesham M.E.M."/>
            <person name="Najaraj S.H.N."/>
            <person name="Harsha G.H.G."/>
            <person name="Madugundu A.M."/>
            <person name="Renuse S.R."/>
            <person name="Holt D.H."/>
            <person name="Pandey A.P."/>
            <person name="Papenfuss A.P."/>
            <person name="Gasser R.B.G."/>
            <person name="Fischer K.F."/>
        </authorList>
    </citation>
    <scope>NUCLEOTIDE SEQUENCE</scope>
    <source>
        <strain evidence="9">SSS_KF_BRIS2020</strain>
    </source>
</reference>
<keyword evidence="5 7" id="KW-0949">S-adenosyl-L-methionine</keyword>
<organism evidence="9">
    <name type="scientific">Sarcoptes scabiei</name>
    <name type="common">Itch mite</name>
    <name type="synonym">Acarus scabiei</name>
    <dbReference type="NCBI Taxonomy" id="52283"/>
    <lineage>
        <taxon>Eukaryota</taxon>
        <taxon>Metazoa</taxon>
        <taxon>Ecdysozoa</taxon>
        <taxon>Arthropoda</taxon>
        <taxon>Chelicerata</taxon>
        <taxon>Arachnida</taxon>
        <taxon>Acari</taxon>
        <taxon>Acariformes</taxon>
        <taxon>Sarcoptiformes</taxon>
        <taxon>Astigmata</taxon>
        <taxon>Psoroptidia</taxon>
        <taxon>Sarcoptoidea</taxon>
        <taxon>Sarcoptidae</taxon>
        <taxon>Sarcoptinae</taxon>
        <taxon>Sarcoptes</taxon>
    </lineage>
</organism>
<dbReference type="PANTHER" id="PTHR13271:SF47">
    <property type="entry name" value="ACTIN-HISTIDINE N-METHYLTRANSFERASE"/>
    <property type="match status" value="1"/>
</dbReference>
<reference evidence="10" key="3">
    <citation type="submission" date="2022-06" db="UniProtKB">
        <authorList>
            <consortium name="EnsemblMetazoa"/>
        </authorList>
    </citation>
    <scope>IDENTIFICATION</scope>
</reference>
<evidence type="ECO:0000313" key="9">
    <source>
        <dbReference type="EMBL" id="KAF7487575.1"/>
    </source>
</evidence>
<keyword evidence="6" id="KW-0009">Actin-binding</keyword>
<comment type="catalytic activity">
    <reaction evidence="7">
        <text>L-histidyl-[protein] + S-adenosyl-L-methionine = N(tele)-methyl-L-histidyl-[protein] + S-adenosyl-L-homocysteine + H(+)</text>
        <dbReference type="Rhea" id="RHEA:19369"/>
        <dbReference type="Rhea" id="RHEA-COMP:9745"/>
        <dbReference type="Rhea" id="RHEA-COMP:11600"/>
        <dbReference type="ChEBI" id="CHEBI:15378"/>
        <dbReference type="ChEBI" id="CHEBI:16367"/>
        <dbReference type="ChEBI" id="CHEBI:29979"/>
        <dbReference type="ChEBI" id="CHEBI:57856"/>
        <dbReference type="ChEBI" id="CHEBI:59789"/>
        <dbReference type="EC" id="2.1.1.85"/>
    </reaction>
</comment>
<dbReference type="EC" id="2.1.1.85" evidence="7"/>
<dbReference type="Pfam" id="PF09273">
    <property type="entry name" value="Rubis-subs-bind"/>
    <property type="match status" value="1"/>
</dbReference>
<keyword evidence="3 7" id="KW-0489">Methyltransferase</keyword>
<evidence type="ECO:0000259" key="8">
    <source>
        <dbReference type="PROSITE" id="PS50280"/>
    </source>
</evidence>
<dbReference type="EMBL" id="WVUK01000066">
    <property type="protein sequence ID" value="KAF7487575.1"/>
    <property type="molecule type" value="Genomic_DNA"/>
</dbReference>
<dbReference type="Pfam" id="PF00856">
    <property type="entry name" value="SET"/>
    <property type="match status" value="1"/>
</dbReference>
<evidence type="ECO:0000256" key="1">
    <source>
        <dbReference type="ARBA" id="ARBA00004496"/>
    </source>
</evidence>
<dbReference type="EnsemblMetazoa" id="SSS_999s_mrna">
    <property type="protein sequence ID" value="KAF7487575.1"/>
    <property type="gene ID" value="SSS_999"/>
</dbReference>
<dbReference type="InterPro" id="IPR001214">
    <property type="entry name" value="SET_dom"/>
</dbReference>
<dbReference type="GO" id="GO:0016279">
    <property type="term" value="F:protein-lysine N-methyltransferase activity"/>
    <property type="evidence" value="ECO:0007669"/>
    <property type="project" value="TreeGrafter"/>
</dbReference>
<dbReference type="OrthoDB" id="6410874at2759"/>
<evidence type="ECO:0000256" key="3">
    <source>
        <dbReference type="ARBA" id="ARBA00022603"/>
    </source>
</evidence>
<gene>
    <name evidence="9" type="primary">SSS_999g</name>
    <name evidence="9" type="ORF">SSS_999</name>
</gene>
<keyword evidence="4 7" id="KW-0808">Transferase</keyword>
<dbReference type="PROSITE" id="PS51565">
    <property type="entry name" value="SAM_MT85_SETD3"/>
    <property type="match status" value="1"/>
</dbReference>
<dbReference type="PANTHER" id="PTHR13271">
    <property type="entry name" value="UNCHARACTERIZED PUTATIVE METHYLTRANSFERASE"/>
    <property type="match status" value="1"/>
</dbReference>
<dbReference type="InterPro" id="IPR046341">
    <property type="entry name" value="SET_dom_sf"/>
</dbReference>
<dbReference type="SUPFAM" id="SSF82199">
    <property type="entry name" value="SET domain"/>
    <property type="match status" value="1"/>
</dbReference>
<dbReference type="Gene3D" id="3.90.1410.10">
    <property type="entry name" value="set domain protein methyltransferase, domain 1"/>
    <property type="match status" value="1"/>
</dbReference>
<evidence type="ECO:0000256" key="5">
    <source>
        <dbReference type="ARBA" id="ARBA00022691"/>
    </source>
</evidence>
<accession>A0A834V9X6</accession>
<comment type="similarity">
    <text evidence="7">Belongs to the class V-like SAM-binding methyltransferase superfamily. SETD3 actin-histidine methyltransferase family.</text>
</comment>
<keyword evidence="11" id="KW-1185">Reference proteome</keyword>
<protein>
    <recommendedName>
        <fullName evidence="7">protein-histidine N-methyltransferase</fullName>
        <ecNumber evidence="7">2.1.1.85</ecNumber>
    </recommendedName>
</protein>
<keyword evidence="2" id="KW-0963">Cytoplasm</keyword>
<evidence type="ECO:0000256" key="6">
    <source>
        <dbReference type="ARBA" id="ARBA00023203"/>
    </source>
</evidence>
<evidence type="ECO:0000313" key="11">
    <source>
        <dbReference type="Proteomes" id="UP000070412"/>
    </source>
</evidence>
<feature type="domain" description="SET" evidence="8">
    <location>
        <begin position="81"/>
        <end position="319"/>
    </location>
</feature>
<comment type="subcellular location">
    <subcellularLocation>
        <location evidence="1">Cytoplasm</location>
    </subcellularLocation>
</comment>
<dbReference type="InterPro" id="IPR015353">
    <property type="entry name" value="Rubisco_LSMT_subst-bd"/>
</dbReference>
<proteinExistence type="inferred from homology"/>
<sequence>MVKTLSAENENLLKSHICDLYERVNYYANNPSDPLNENDQIEESIKSIIEIEKEIAVPLPDRDNHWKEFLDWCSSNKLPIEKIEIKKIKDNDYGLYSQSDLQENNVIFEVNRKLFMSNETAAQDSKLDRFTQDVIFKHMPNLILTFHLISEMNKTNSFWAPYIKTLPNNYSTILYMTQEDLVQLKGSSLLDEVVKIKRNVARQYAYFWMKISNEHIKFFGNFTYDIYRWAVSTVMTRQNSIPCKSDKNKTTFALIPLWDLCNHKEGKVIIQKSNLYDKDCFIQNYCCQMTTDFDTIKDSLIFYAMKDYKKGDEIFNCYGNRSNSDFFLHNGFVYDDHSIVSVKVKIGISKQDPQFGLKDTLCRKIDLETNGYHDLEHKNIQLNPKILAIIRIFFLDNAGLEYWIKSKQSEKLYEEKCAELKHLKPKIEEFLAMRCKLLLKRYPNVEKFRNPNIEKIIKNEKKILESYLQ</sequence>
<dbReference type="AlphaFoldDB" id="A0A834V9X6"/>
<reference evidence="11" key="1">
    <citation type="journal article" date="2020" name="PLoS Negl. Trop. Dis.">
        <title>High-quality nuclear genome for Sarcoptes scabiei-A critical resource for a neglected parasite.</title>
        <authorList>
            <person name="Korhonen P.K."/>
            <person name="Gasser R.B."/>
            <person name="Ma G."/>
            <person name="Wang T."/>
            <person name="Stroehlein A.J."/>
            <person name="Young N.D."/>
            <person name="Ang C.S."/>
            <person name="Fernando D.D."/>
            <person name="Lu H.C."/>
            <person name="Taylor S."/>
            <person name="Reynolds S.L."/>
            <person name="Mofiz E."/>
            <person name="Najaraj S.H."/>
            <person name="Gowda H."/>
            <person name="Madugundu A."/>
            <person name="Renuse S."/>
            <person name="Holt D."/>
            <person name="Pandey A."/>
            <person name="Papenfuss A.T."/>
            <person name="Fischer K."/>
        </authorList>
    </citation>
    <scope>NUCLEOTIDE SEQUENCE [LARGE SCALE GENOMIC DNA]</scope>
</reference>
<dbReference type="CDD" id="cd19176">
    <property type="entry name" value="SET_SETD3"/>
    <property type="match status" value="1"/>
</dbReference>
<dbReference type="InterPro" id="IPR050600">
    <property type="entry name" value="SETD3_SETD6_MTase"/>
</dbReference>
<dbReference type="Gene3D" id="3.90.1420.10">
    <property type="entry name" value="Rubisco LSMT, substrate-binding domain"/>
    <property type="match status" value="1"/>
</dbReference>
<dbReference type="InterPro" id="IPR036464">
    <property type="entry name" value="Rubisco_LSMT_subst-bd_sf"/>
</dbReference>
<evidence type="ECO:0000256" key="4">
    <source>
        <dbReference type="ARBA" id="ARBA00022679"/>
    </source>
</evidence>
<dbReference type="PROSITE" id="PS50280">
    <property type="entry name" value="SET"/>
    <property type="match status" value="1"/>
</dbReference>
<dbReference type="SUPFAM" id="SSF81822">
    <property type="entry name" value="RuBisCo LSMT C-terminal, substrate-binding domain"/>
    <property type="match status" value="1"/>
</dbReference>
<name>A0A834V9X6_SARSC</name>
<evidence type="ECO:0000256" key="7">
    <source>
        <dbReference type="PROSITE-ProRule" id="PRU00898"/>
    </source>
</evidence>